<keyword evidence="2" id="KW-1003">Cell membrane</keyword>
<feature type="transmembrane region" description="Helical" evidence="6">
    <location>
        <begin position="41"/>
        <end position="60"/>
    </location>
</feature>
<organism evidence="7 8">
    <name type="scientific">Variovorax paradoxus</name>
    <dbReference type="NCBI Taxonomy" id="34073"/>
    <lineage>
        <taxon>Bacteria</taxon>
        <taxon>Pseudomonadati</taxon>
        <taxon>Pseudomonadota</taxon>
        <taxon>Betaproteobacteria</taxon>
        <taxon>Burkholderiales</taxon>
        <taxon>Comamonadaceae</taxon>
        <taxon>Variovorax</taxon>
    </lineage>
</organism>
<keyword evidence="5 6" id="KW-0472">Membrane</keyword>
<dbReference type="GO" id="GO:0015171">
    <property type="term" value="F:amino acid transmembrane transporter activity"/>
    <property type="evidence" value="ECO:0007669"/>
    <property type="project" value="TreeGrafter"/>
</dbReference>
<dbReference type="PATRIC" id="fig|34073.19.peg.6156"/>
<comment type="subcellular location">
    <subcellularLocation>
        <location evidence="1">Cell membrane</location>
        <topology evidence="1">Multi-pass membrane protein</topology>
    </subcellularLocation>
</comment>
<name>A0A0H2LWR6_VARPD</name>
<evidence type="ECO:0000256" key="4">
    <source>
        <dbReference type="ARBA" id="ARBA00022989"/>
    </source>
</evidence>
<evidence type="ECO:0000313" key="8">
    <source>
        <dbReference type="Proteomes" id="UP000035170"/>
    </source>
</evidence>
<evidence type="ECO:0000256" key="2">
    <source>
        <dbReference type="ARBA" id="ARBA00022475"/>
    </source>
</evidence>
<keyword evidence="4 6" id="KW-1133">Transmembrane helix</keyword>
<dbReference type="PIRSF" id="PIRSF006324">
    <property type="entry name" value="LeuE"/>
    <property type="match status" value="1"/>
</dbReference>
<feature type="transmembrane region" description="Helical" evidence="6">
    <location>
        <begin position="191"/>
        <end position="209"/>
    </location>
</feature>
<gene>
    <name evidence="7" type="primary">rhtB6</name>
    <name evidence="7" type="ORF">VPARA_59950</name>
</gene>
<feature type="transmembrane region" description="Helical" evidence="6">
    <location>
        <begin position="151"/>
        <end position="179"/>
    </location>
</feature>
<evidence type="ECO:0000256" key="5">
    <source>
        <dbReference type="ARBA" id="ARBA00023136"/>
    </source>
</evidence>
<feature type="transmembrane region" description="Helical" evidence="6">
    <location>
        <begin position="117"/>
        <end position="139"/>
    </location>
</feature>
<evidence type="ECO:0000256" key="1">
    <source>
        <dbReference type="ARBA" id="ARBA00004651"/>
    </source>
</evidence>
<feature type="transmembrane region" description="Helical" evidence="6">
    <location>
        <begin position="6"/>
        <end position="29"/>
    </location>
</feature>
<dbReference type="GO" id="GO:0005886">
    <property type="term" value="C:plasma membrane"/>
    <property type="evidence" value="ECO:0007669"/>
    <property type="project" value="UniProtKB-SubCell"/>
</dbReference>
<accession>A0A0H2LWR6</accession>
<evidence type="ECO:0000256" key="3">
    <source>
        <dbReference type="ARBA" id="ARBA00022692"/>
    </source>
</evidence>
<evidence type="ECO:0000256" key="6">
    <source>
        <dbReference type="SAM" id="Phobius"/>
    </source>
</evidence>
<dbReference type="RefSeq" id="WP_021005414.1">
    <property type="nucleotide sequence ID" value="NZ_JZWI01000042.1"/>
</dbReference>
<sequence>MPDLPHLLAFMAAGWLLNLTPGPDVLYIVANSLRSGVRAGIVGGFGILTGCFVHIFAAAVGVGTLLATSAAAFTVLKYVGAAYLLYLGVRMVFSRAGPPADLQEAAAASGERGLKDIFFGGFWTNVLNPKVALFFLAFVPQFIAPGADNKGLYFVLLGVLFNLNSIPVIVGWAAFAGWMARKSAVQKGMHWLDRAAGVLFIGFGLKLAFTDAPAGRVGP</sequence>
<keyword evidence="8" id="KW-1185">Reference proteome</keyword>
<dbReference type="EMBL" id="JZWI01000042">
    <property type="protein sequence ID" value="KLN52922.1"/>
    <property type="molecule type" value="Genomic_DNA"/>
</dbReference>
<dbReference type="PANTHER" id="PTHR30086">
    <property type="entry name" value="ARGININE EXPORTER PROTEIN ARGO"/>
    <property type="match status" value="1"/>
</dbReference>
<reference evidence="7 8" key="1">
    <citation type="submission" date="2015-03" db="EMBL/GenBank/DDBJ databases">
        <title>Genome sequence of Variovorax paradoxus TBEA6.</title>
        <authorList>
            <person name="Poehlein A."/>
            <person name="Schuldes J."/>
            <person name="Wuebbeler J.H."/>
            <person name="Hiessl S."/>
            <person name="Steinbuechel A."/>
            <person name="Daniel R."/>
        </authorList>
    </citation>
    <scope>NUCLEOTIDE SEQUENCE [LARGE SCALE GENOMIC DNA]</scope>
    <source>
        <strain evidence="7 8">TBEA6</strain>
    </source>
</reference>
<keyword evidence="3 6" id="KW-0812">Transmembrane</keyword>
<dbReference type="Pfam" id="PF01810">
    <property type="entry name" value="LysE"/>
    <property type="match status" value="1"/>
</dbReference>
<feature type="transmembrane region" description="Helical" evidence="6">
    <location>
        <begin position="66"/>
        <end position="86"/>
    </location>
</feature>
<dbReference type="PANTHER" id="PTHR30086:SF20">
    <property type="entry name" value="ARGININE EXPORTER PROTEIN ARGO-RELATED"/>
    <property type="match status" value="1"/>
</dbReference>
<evidence type="ECO:0000313" key="7">
    <source>
        <dbReference type="EMBL" id="KLN52922.1"/>
    </source>
</evidence>
<proteinExistence type="predicted"/>
<comment type="caution">
    <text evidence="7">The sequence shown here is derived from an EMBL/GenBank/DDBJ whole genome shotgun (WGS) entry which is preliminary data.</text>
</comment>
<dbReference type="InterPro" id="IPR001123">
    <property type="entry name" value="LeuE-type"/>
</dbReference>
<dbReference type="AlphaFoldDB" id="A0A0H2LWR6"/>
<dbReference type="Proteomes" id="UP000035170">
    <property type="component" value="Unassembled WGS sequence"/>
</dbReference>
<protein>
    <submittedName>
        <fullName evidence="7">Homoserine/homoserine lactone efflux protein</fullName>
    </submittedName>
</protein>